<dbReference type="Proteomes" id="UP001302719">
    <property type="component" value="Chromosome"/>
</dbReference>
<proteinExistence type="predicted"/>
<protein>
    <submittedName>
        <fullName evidence="1">Uncharacterized protein</fullName>
    </submittedName>
</protein>
<dbReference type="RefSeq" id="WP_312644341.1">
    <property type="nucleotide sequence ID" value="NZ_CP116967.1"/>
</dbReference>
<accession>A0AA96JSE2</accession>
<dbReference type="AlphaFoldDB" id="A0AA96JSE2"/>
<reference evidence="1 2" key="1">
    <citation type="submission" date="2023-01" db="EMBL/GenBank/DDBJ databases">
        <title>Cultivation and genomic characterization of new, ubiquitous marine nitrite-oxidizing bacteria from the Nitrospirales.</title>
        <authorList>
            <person name="Mueller A.J."/>
            <person name="Daebeler A."/>
            <person name="Herbold C.W."/>
            <person name="Kirkegaard R.H."/>
            <person name="Daims H."/>
        </authorList>
    </citation>
    <scope>NUCLEOTIDE SEQUENCE [LARGE SCALE GENOMIC DNA]</scope>
    <source>
        <strain evidence="1 2">VA</strain>
    </source>
</reference>
<dbReference type="KEGG" id="nall:PP769_01510"/>
<dbReference type="EMBL" id="CP116967">
    <property type="protein sequence ID" value="WNM58467.1"/>
    <property type="molecule type" value="Genomic_DNA"/>
</dbReference>
<organism evidence="1 2">
    <name type="scientific">Candidatus Nitrospira allomarina</name>
    <dbReference type="NCBI Taxonomy" id="3020900"/>
    <lineage>
        <taxon>Bacteria</taxon>
        <taxon>Pseudomonadati</taxon>
        <taxon>Nitrospirota</taxon>
        <taxon>Nitrospiria</taxon>
        <taxon>Nitrospirales</taxon>
        <taxon>Nitrospiraceae</taxon>
        <taxon>Nitrospira</taxon>
    </lineage>
</organism>
<keyword evidence="2" id="KW-1185">Reference proteome</keyword>
<evidence type="ECO:0000313" key="2">
    <source>
        <dbReference type="Proteomes" id="UP001302719"/>
    </source>
</evidence>
<evidence type="ECO:0000313" key="1">
    <source>
        <dbReference type="EMBL" id="WNM58467.1"/>
    </source>
</evidence>
<gene>
    <name evidence="1" type="ORF">PP769_01510</name>
</gene>
<name>A0AA96JSE2_9BACT</name>
<sequence>MISVWGPDSQNYSPENPFILVKSEEKLDGINSESLHPVSILVVDDRVYCRCPPAVMVTGNLTNSVRTRATHAGALAVLSKLFVQGKIPNMVREVLHRKQEAHH</sequence>